<name>A0A2T1LQM3_9CHRO</name>
<reference evidence="3 4" key="1">
    <citation type="submission" date="2018-03" db="EMBL/GenBank/DDBJ databases">
        <title>The ancient ancestry and fast evolution of plastids.</title>
        <authorList>
            <person name="Moore K.R."/>
            <person name="Magnabosco C."/>
            <person name="Momper L."/>
            <person name="Gold D.A."/>
            <person name="Bosak T."/>
            <person name="Fournier G.P."/>
        </authorList>
    </citation>
    <scope>NUCLEOTIDE SEQUENCE [LARGE SCALE GENOMIC DNA]</scope>
    <source>
        <strain evidence="3 4">CCALA 016</strain>
    </source>
</reference>
<dbReference type="EMBL" id="PXOH01000069">
    <property type="protein sequence ID" value="PSF28947.1"/>
    <property type="molecule type" value="Genomic_DNA"/>
</dbReference>
<dbReference type="GO" id="GO:0003677">
    <property type="term" value="F:DNA binding"/>
    <property type="evidence" value="ECO:0007669"/>
    <property type="project" value="InterPro"/>
</dbReference>
<comment type="caution">
    <text evidence="3">The sequence shown here is derived from an EMBL/GenBank/DDBJ whole genome shotgun (WGS) entry which is preliminary data.</text>
</comment>
<dbReference type="OrthoDB" id="427043at2"/>
<dbReference type="AlphaFoldDB" id="A0A2T1LQM3"/>
<dbReference type="InterPro" id="IPR001387">
    <property type="entry name" value="Cro/C1-type_HTH"/>
</dbReference>
<dbReference type="Proteomes" id="UP000239001">
    <property type="component" value="Unassembled WGS sequence"/>
</dbReference>
<evidence type="ECO:0000313" key="3">
    <source>
        <dbReference type="EMBL" id="PSF28947.1"/>
    </source>
</evidence>
<sequence length="114" mass="12553">MARYSIKAVDLAKEMGISTNSVSNLRKGNTMPRLDGDSLNSLCNALNKLALDLDEEITPVTLIQYSRDFEPVDESKVLKTEISTKRGQKEIGSSLKKDSQTRSLLPILPQSQSA</sequence>
<evidence type="ECO:0000313" key="4">
    <source>
        <dbReference type="Proteomes" id="UP000239001"/>
    </source>
</evidence>
<gene>
    <name evidence="3" type="ORF">C7H19_24510</name>
</gene>
<evidence type="ECO:0000259" key="2">
    <source>
        <dbReference type="Pfam" id="PF13443"/>
    </source>
</evidence>
<organism evidence="3 4">
    <name type="scientific">Aphanothece hegewaldii CCALA 016</name>
    <dbReference type="NCBI Taxonomy" id="2107694"/>
    <lineage>
        <taxon>Bacteria</taxon>
        <taxon>Bacillati</taxon>
        <taxon>Cyanobacteriota</taxon>
        <taxon>Cyanophyceae</taxon>
        <taxon>Oscillatoriophycideae</taxon>
        <taxon>Chroococcales</taxon>
        <taxon>Aphanothecaceae</taxon>
        <taxon>Aphanothece</taxon>
    </lineage>
</organism>
<dbReference type="InterPro" id="IPR010982">
    <property type="entry name" value="Lambda_DNA-bd_dom_sf"/>
</dbReference>
<dbReference type="Gene3D" id="1.10.260.40">
    <property type="entry name" value="lambda repressor-like DNA-binding domains"/>
    <property type="match status" value="1"/>
</dbReference>
<evidence type="ECO:0000256" key="1">
    <source>
        <dbReference type="SAM" id="MobiDB-lite"/>
    </source>
</evidence>
<proteinExistence type="predicted"/>
<protein>
    <submittedName>
        <fullName evidence="3">XRE family transcriptional regulator</fullName>
    </submittedName>
</protein>
<reference evidence="3 4" key="2">
    <citation type="submission" date="2018-03" db="EMBL/GenBank/DDBJ databases">
        <authorList>
            <person name="Keele B.F."/>
        </authorList>
    </citation>
    <scope>NUCLEOTIDE SEQUENCE [LARGE SCALE GENOMIC DNA]</scope>
    <source>
        <strain evidence="3 4">CCALA 016</strain>
    </source>
</reference>
<keyword evidence="4" id="KW-1185">Reference proteome</keyword>
<feature type="region of interest" description="Disordered" evidence="1">
    <location>
        <begin position="88"/>
        <end position="114"/>
    </location>
</feature>
<dbReference type="CDD" id="cd00093">
    <property type="entry name" value="HTH_XRE"/>
    <property type="match status" value="1"/>
</dbReference>
<accession>A0A2T1LQM3</accession>
<feature type="compositionally biased region" description="Basic and acidic residues" evidence="1">
    <location>
        <begin position="88"/>
        <end position="100"/>
    </location>
</feature>
<feature type="domain" description="HTH cro/C1-type" evidence="2">
    <location>
        <begin position="1"/>
        <end position="47"/>
    </location>
</feature>
<dbReference type="Pfam" id="PF13443">
    <property type="entry name" value="HTH_26"/>
    <property type="match status" value="1"/>
</dbReference>